<evidence type="ECO:0000313" key="2">
    <source>
        <dbReference type="Proteomes" id="UP001145742"/>
    </source>
</evidence>
<accession>A0ABQ9D6C0</accession>
<dbReference type="Proteomes" id="UP001145742">
    <property type="component" value="Unassembled WGS sequence"/>
</dbReference>
<name>A0ABQ9D6C0_9PASS</name>
<keyword evidence="2" id="KW-1185">Reference proteome</keyword>
<evidence type="ECO:0000313" key="1">
    <source>
        <dbReference type="EMBL" id="KAJ7415246.1"/>
    </source>
</evidence>
<dbReference type="EMBL" id="WHWB01033975">
    <property type="protein sequence ID" value="KAJ7415246.1"/>
    <property type="molecule type" value="Genomic_DNA"/>
</dbReference>
<proteinExistence type="predicted"/>
<protein>
    <submittedName>
        <fullName evidence="1">Uncharacterized protein</fullName>
    </submittedName>
</protein>
<gene>
    <name evidence="1" type="ORF">WISP_79169</name>
</gene>
<sequence length="166" mass="18022">MERARRQGLREDGCAGLGSGAVLWDGGSDPVQSWKTGGCSALVGPHLQSCVQFGASQCKKGIEMLDRGQRRATELGKNLENKSDEKQLRELGVFSLEKRRLRGDLITLYNSLKGGCSQGLDVSSALESDITAYPEIIRSPSQAESQHQASSECFEALVAAQSYVEW</sequence>
<reference evidence="1" key="1">
    <citation type="submission" date="2019-10" db="EMBL/GenBank/DDBJ databases">
        <authorList>
            <person name="Soares A.E.R."/>
            <person name="Aleixo A."/>
            <person name="Schneider P."/>
            <person name="Miyaki C.Y."/>
            <person name="Schneider M.P."/>
            <person name="Mello C."/>
            <person name="Vasconcelos A.T.R."/>
        </authorList>
    </citation>
    <scope>NUCLEOTIDE SEQUENCE</scope>
    <source>
        <tissue evidence="1">Muscle</tissue>
    </source>
</reference>
<organism evidence="1 2">
    <name type="scientific">Willisornis vidua</name>
    <name type="common">Xingu scale-backed antbird</name>
    <dbReference type="NCBI Taxonomy" id="1566151"/>
    <lineage>
        <taxon>Eukaryota</taxon>
        <taxon>Metazoa</taxon>
        <taxon>Chordata</taxon>
        <taxon>Craniata</taxon>
        <taxon>Vertebrata</taxon>
        <taxon>Euteleostomi</taxon>
        <taxon>Archelosauria</taxon>
        <taxon>Archosauria</taxon>
        <taxon>Dinosauria</taxon>
        <taxon>Saurischia</taxon>
        <taxon>Theropoda</taxon>
        <taxon>Coelurosauria</taxon>
        <taxon>Aves</taxon>
        <taxon>Neognathae</taxon>
        <taxon>Neoaves</taxon>
        <taxon>Telluraves</taxon>
        <taxon>Australaves</taxon>
        <taxon>Passeriformes</taxon>
        <taxon>Thamnophilidae</taxon>
        <taxon>Willisornis</taxon>
    </lineage>
</organism>
<comment type="caution">
    <text evidence="1">The sequence shown here is derived from an EMBL/GenBank/DDBJ whole genome shotgun (WGS) entry which is preliminary data.</text>
</comment>